<evidence type="ECO:0000256" key="5">
    <source>
        <dbReference type="ARBA" id="ARBA00023163"/>
    </source>
</evidence>
<dbReference type="GO" id="GO:0016987">
    <property type="term" value="F:sigma factor activity"/>
    <property type="evidence" value="ECO:0007669"/>
    <property type="project" value="UniProtKB-KW"/>
</dbReference>
<dbReference type="GO" id="GO:0006352">
    <property type="term" value="P:DNA-templated transcription initiation"/>
    <property type="evidence" value="ECO:0007669"/>
    <property type="project" value="InterPro"/>
</dbReference>
<dbReference type="SUPFAM" id="SSF88659">
    <property type="entry name" value="Sigma3 and sigma4 domains of RNA polymerase sigma factors"/>
    <property type="match status" value="1"/>
</dbReference>
<gene>
    <name evidence="9" type="ORF">J2S69_003464</name>
    <name evidence="8" type="ORF">O2L01_10510</name>
</gene>
<reference evidence="8" key="1">
    <citation type="submission" date="2022-12" db="EMBL/GenBank/DDBJ databases">
        <title>Gycomyces niveus sp.nov., a novel actinomycete isolated from soil in Shouguang.</title>
        <authorList>
            <person name="Yang X."/>
        </authorList>
    </citation>
    <scope>NUCLEOTIDE SEQUENCE</scope>
    <source>
        <strain evidence="8">DSM 44724</strain>
    </source>
</reference>
<dbReference type="AlphaFoldDB" id="A0A9X3PH79"/>
<dbReference type="InterPro" id="IPR014284">
    <property type="entry name" value="RNA_pol_sigma-70_dom"/>
</dbReference>
<evidence type="ECO:0000259" key="7">
    <source>
        <dbReference type="Pfam" id="PF08281"/>
    </source>
</evidence>
<dbReference type="CDD" id="cd06171">
    <property type="entry name" value="Sigma70_r4"/>
    <property type="match status" value="1"/>
</dbReference>
<dbReference type="InterPro" id="IPR013249">
    <property type="entry name" value="RNA_pol_sigma70_r4_t2"/>
</dbReference>
<keyword evidence="2" id="KW-0805">Transcription regulation</keyword>
<dbReference type="Gene3D" id="1.10.1740.10">
    <property type="match status" value="1"/>
</dbReference>
<dbReference type="EMBL" id="JAPZVQ010000005">
    <property type="protein sequence ID" value="MDA1385419.1"/>
    <property type="molecule type" value="Genomic_DNA"/>
</dbReference>
<feature type="domain" description="RNA polymerase sigma-70 region 2" evidence="6">
    <location>
        <begin position="27"/>
        <end position="91"/>
    </location>
</feature>
<dbReference type="InterPro" id="IPR039425">
    <property type="entry name" value="RNA_pol_sigma-70-like"/>
</dbReference>
<evidence type="ECO:0000313" key="11">
    <source>
        <dbReference type="Proteomes" id="UP001183604"/>
    </source>
</evidence>
<protein>
    <submittedName>
        <fullName evidence="9">RNA polymerase sigma-70 factor (ECF subfamily)</fullName>
    </submittedName>
    <submittedName>
        <fullName evidence="8">Sigma-70 family RNA polymerase sigma factor</fullName>
    </submittedName>
</protein>
<keyword evidence="5" id="KW-0804">Transcription</keyword>
<evidence type="ECO:0000259" key="6">
    <source>
        <dbReference type="Pfam" id="PF04542"/>
    </source>
</evidence>
<accession>A0A9X3PH79</accession>
<dbReference type="NCBIfam" id="TIGR02937">
    <property type="entry name" value="sigma70-ECF"/>
    <property type="match status" value="1"/>
</dbReference>
<dbReference type="InterPro" id="IPR013324">
    <property type="entry name" value="RNA_pol_sigma_r3/r4-like"/>
</dbReference>
<dbReference type="GO" id="GO:0003677">
    <property type="term" value="F:DNA binding"/>
    <property type="evidence" value="ECO:0007669"/>
    <property type="project" value="UniProtKB-KW"/>
</dbReference>
<comment type="similarity">
    <text evidence="1">Belongs to the sigma-70 factor family. ECF subfamily.</text>
</comment>
<keyword evidence="11" id="KW-1185">Reference proteome</keyword>
<name>A0A9X3PH79_9ACTN</name>
<feature type="domain" description="RNA polymerase sigma factor 70 region 4 type 2" evidence="7">
    <location>
        <begin position="115"/>
        <end position="166"/>
    </location>
</feature>
<organism evidence="8 10">
    <name type="scientific">Glycomyces lechevalierae</name>
    <dbReference type="NCBI Taxonomy" id="256034"/>
    <lineage>
        <taxon>Bacteria</taxon>
        <taxon>Bacillati</taxon>
        <taxon>Actinomycetota</taxon>
        <taxon>Actinomycetes</taxon>
        <taxon>Glycomycetales</taxon>
        <taxon>Glycomycetaceae</taxon>
        <taxon>Glycomyces</taxon>
    </lineage>
</organism>
<keyword evidence="4" id="KW-0238">DNA-binding</keyword>
<dbReference type="Pfam" id="PF04542">
    <property type="entry name" value="Sigma70_r2"/>
    <property type="match status" value="1"/>
</dbReference>
<sequence>MTASPMVQQSTVSRASPAARTDFDGFYAANVDQITAQIRAYVGDLAEAEDLVAEAFCRALARWGSISAYDNPAIWVRRVAWNLATSRLRRAAVLRRFLRRQRPATAEGPGPERIDLEQALAELNVRHRKAVILRYMAGMTTAEIADQEGVAESTVRSWLTRGKAALVERLRIDDFEENR</sequence>
<evidence type="ECO:0000313" key="8">
    <source>
        <dbReference type="EMBL" id="MDA1385419.1"/>
    </source>
</evidence>
<dbReference type="PANTHER" id="PTHR43133">
    <property type="entry name" value="RNA POLYMERASE ECF-TYPE SIGMA FACTO"/>
    <property type="match status" value="1"/>
</dbReference>
<evidence type="ECO:0000313" key="10">
    <source>
        <dbReference type="Proteomes" id="UP001145799"/>
    </source>
</evidence>
<dbReference type="InterPro" id="IPR036388">
    <property type="entry name" value="WH-like_DNA-bd_sf"/>
</dbReference>
<dbReference type="SUPFAM" id="SSF88946">
    <property type="entry name" value="Sigma2 domain of RNA polymerase sigma factors"/>
    <property type="match status" value="1"/>
</dbReference>
<evidence type="ECO:0000256" key="4">
    <source>
        <dbReference type="ARBA" id="ARBA00023125"/>
    </source>
</evidence>
<dbReference type="Proteomes" id="UP001145799">
    <property type="component" value="Unassembled WGS sequence"/>
</dbReference>
<dbReference type="InterPro" id="IPR013325">
    <property type="entry name" value="RNA_pol_sigma_r2"/>
</dbReference>
<proteinExistence type="inferred from homology"/>
<dbReference type="Pfam" id="PF08281">
    <property type="entry name" value="Sigma70_r4_2"/>
    <property type="match status" value="1"/>
</dbReference>
<evidence type="ECO:0000256" key="3">
    <source>
        <dbReference type="ARBA" id="ARBA00023082"/>
    </source>
</evidence>
<dbReference type="EMBL" id="JAVDYD010000001">
    <property type="protein sequence ID" value="MDR7339745.1"/>
    <property type="molecule type" value="Genomic_DNA"/>
</dbReference>
<reference evidence="9 11" key="2">
    <citation type="submission" date="2023-07" db="EMBL/GenBank/DDBJ databases">
        <title>Sequencing the genomes of 1000 actinobacteria strains.</title>
        <authorList>
            <person name="Klenk H.-P."/>
        </authorList>
    </citation>
    <scope>NUCLEOTIDE SEQUENCE [LARGE SCALE GENOMIC DNA]</scope>
    <source>
        <strain evidence="9 11">DSM 44724</strain>
    </source>
</reference>
<dbReference type="Proteomes" id="UP001183604">
    <property type="component" value="Unassembled WGS sequence"/>
</dbReference>
<dbReference type="PANTHER" id="PTHR43133:SF50">
    <property type="entry name" value="ECF RNA POLYMERASE SIGMA FACTOR SIGM"/>
    <property type="match status" value="1"/>
</dbReference>
<evidence type="ECO:0000256" key="2">
    <source>
        <dbReference type="ARBA" id="ARBA00023015"/>
    </source>
</evidence>
<evidence type="ECO:0000256" key="1">
    <source>
        <dbReference type="ARBA" id="ARBA00010641"/>
    </source>
</evidence>
<comment type="caution">
    <text evidence="8">The sequence shown here is derived from an EMBL/GenBank/DDBJ whole genome shotgun (WGS) entry which is preliminary data.</text>
</comment>
<dbReference type="Gene3D" id="1.10.10.10">
    <property type="entry name" value="Winged helix-like DNA-binding domain superfamily/Winged helix DNA-binding domain"/>
    <property type="match status" value="1"/>
</dbReference>
<dbReference type="RefSeq" id="WP_270121883.1">
    <property type="nucleotide sequence ID" value="NZ_BAAAOM010000004.1"/>
</dbReference>
<keyword evidence="3" id="KW-0731">Sigma factor</keyword>
<dbReference type="InterPro" id="IPR007627">
    <property type="entry name" value="RNA_pol_sigma70_r2"/>
</dbReference>
<evidence type="ECO:0000313" key="9">
    <source>
        <dbReference type="EMBL" id="MDR7339745.1"/>
    </source>
</evidence>